<feature type="transmembrane region" description="Helical" evidence="1">
    <location>
        <begin position="413"/>
        <end position="434"/>
    </location>
</feature>
<organism evidence="4 5">
    <name type="scientific">Propionigenium maris DSM 9537</name>
    <dbReference type="NCBI Taxonomy" id="1123000"/>
    <lineage>
        <taxon>Bacteria</taxon>
        <taxon>Fusobacteriati</taxon>
        <taxon>Fusobacteriota</taxon>
        <taxon>Fusobacteriia</taxon>
        <taxon>Fusobacteriales</taxon>
        <taxon>Fusobacteriaceae</taxon>
        <taxon>Propionigenium</taxon>
    </lineage>
</organism>
<dbReference type="Pfam" id="PF18862">
    <property type="entry name" value="ApeA_NTD1"/>
    <property type="match status" value="1"/>
</dbReference>
<evidence type="ECO:0008006" key="6">
    <source>
        <dbReference type="Google" id="ProtNLM"/>
    </source>
</evidence>
<feature type="domain" description="Apea-like HEPN" evidence="2">
    <location>
        <begin position="304"/>
        <end position="437"/>
    </location>
</feature>
<reference evidence="4" key="1">
    <citation type="submission" date="2022-12" db="EMBL/GenBank/DDBJ databases">
        <title>Reference genome sequencing for broad-spectrum identification of bacterial and archaeal isolates by mass spectrometry.</title>
        <authorList>
            <person name="Sekiguchi Y."/>
            <person name="Tourlousse D.M."/>
        </authorList>
    </citation>
    <scope>NUCLEOTIDE SEQUENCE</scope>
    <source>
        <strain evidence="4">10succ1</strain>
    </source>
</reference>
<keyword evidence="1" id="KW-0472">Membrane</keyword>
<evidence type="ECO:0000256" key="1">
    <source>
        <dbReference type="SAM" id="Phobius"/>
    </source>
</evidence>
<dbReference type="Proteomes" id="UP001144471">
    <property type="component" value="Unassembled WGS sequence"/>
</dbReference>
<dbReference type="InterPro" id="IPR041223">
    <property type="entry name" value="ApeA_NTD"/>
</dbReference>
<evidence type="ECO:0000259" key="2">
    <source>
        <dbReference type="Pfam" id="PF18739"/>
    </source>
</evidence>
<evidence type="ECO:0000259" key="3">
    <source>
        <dbReference type="Pfam" id="PF18862"/>
    </source>
</evidence>
<keyword evidence="1" id="KW-1133">Transmembrane helix</keyword>
<dbReference type="RefSeq" id="WP_281837791.1">
    <property type="nucleotide sequence ID" value="NZ_BSDY01000035.1"/>
</dbReference>
<dbReference type="AlphaFoldDB" id="A0A9W6GQ83"/>
<keyword evidence="5" id="KW-1185">Reference proteome</keyword>
<keyword evidence="1" id="KW-0812">Transmembrane</keyword>
<sequence>MTVKKEYLGEWWISSDPENKVSGVLTITDDDFDLKLIGSFKQLKQAFSSISVTSERIDLILGYSTCGKNISLLNCSSKGFQMSFPGTITESFSPREIIVGNHYSDLEEIKFKSINISYDYLEYWLNMRLFSEEIEFEKGNKNRTNSISVKYNLAESMEYKYVNSKLSFHSGAALSGDRIKDRSIVQNSYLTFTSLNNYSLEEVYQIIGEFKSLLTIACAKEVSEKNLEGLDLYDKKIKLLYRPFNDQNCKKSIQLRKLLFSFQDIEDFNTFLKNWKVKYELLEPVIHYFVDAHTEGVHSQISFLKITQALEAFSRRTVKKWEREKQESEVRINKVLKMINNQDDKEWLSDILINVSEPSQVNRFKNLLQRTRFLSSFNSKIINSMAYKITQTRNYYTHFNEGLRSKILSFHDMFYIEIYLIYVLHCLILLELGFSEEFIKNNIDSGNKLSFAVKEIKEII</sequence>
<dbReference type="Pfam" id="PF18739">
    <property type="entry name" value="HEPN_Apea"/>
    <property type="match status" value="1"/>
</dbReference>
<proteinExistence type="predicted"/>
<comment type="caution">
    <text evidence="4">The sequence shown here is derived from an EMBL/GenBank/DDBJ whole genome shotgun (WGS) entry which is preliminary data.</text>
</comment>
<protein>
    <recommendedName>
        <fullName evidence="6">ApeA N-terminal domain-containing protein</fullName>
    </recommendedName>
</protein>
<evidence type="ECO:0000313" key="4">
    <source>
        <dbReference type="EMBL" id="GLI58116.1"/>
    </source>
</evidence>
<name>A0A9W6GQ83_9FUSO</name>
<dbReference type="InterPro" id="IPR041229">
    <property type="entry name" value="HEPN_Apea"/>
</dbReference>
<gene>
    <name evidence="4" type="ORF">PM10SUCC1_36300</name>
</gene>
<dbReference type="EMBL" id="BSDY01000035">
    <property type="protein sequence ID" value="GLI58116.1"/>
    <property type="molecule type" value="Genomic_DNA"/>
</dbReference>
<accession>A0A9W6GQ83</accession>
<feature type="domain" description="ApeA N-terminal" evidence="3">
    <location>
        <begin position="6"/>
        <end position="275"/>
    </location>
</feature>
<evidence type="ECO:0000313" key="5">
    <source>
        <dbReference type="Proteomes" id="UP001144471"/>
    </source>
</evidence>